<gene>
    <name evidence="2" type="ORF">PISL3812_05482</name>
</gene>
<evidence type="ECO:0000313" key="3">
    <source>
        <dbReference type="Proteomes" id="UP000054383"/>
    </source>
</evidence>
<dbReference type="InterPro" id="IPR013149">
    <property type="entry name" value="ADH-like_C"/>
</dbReference>
<evidence type="ECO:0000313" key="2">
    <source>
        <dbReference type="EMBL" id="CRG88452.1"/>
    </source>
</evidence>
<dbReference type="InterPro" id="IPR036291">
    <property type="entry name" value="NAD(P)-bd_dom_sf"/>
</dbReference>
<dbReference type="SMART" id="SM00829">
    <property type="entry name" value="PKS_ER"/>
    <property type="match status" value="1"/>
</dbReference>
<dbReference type="GO" id="GO:0016491">
    <property type="term" value="F:oxidoreductase activity"/>
    <property type="evidence" value="ECO:0007669"/>
    <property type="project" value="InterPro"/>
</dbReference>
<dbReference type="OMA" id="HTCIVRG"/>
<dbReference type="PANTHER" id="PTHR45033">
    <property type="match status" value="1"/>
</dbReference>
<dbReference type="InterPro" id="IPR013154">
    <property type="entry name" value="ADH-like_N"/>
</dbReference>
<dbReference type="InterPro" id="IPR011032">
    <property type="entry name" value="GroES-like_sf"/>
</dbReference>
<dbReference type="InterPro" id="IPR020843">
    <property type="entry name" value="ER"/>
</dbReference>
<dbReference type="PANTHER" id="PTHR45033:SF2">
    <property type="entry name" value="ZINC-TYPE ALCOHOL DEHYDROGENASE-LIKE PROTEIN C1773.06C"/>
    <property type="match status" value="1"/>
</dbReference>
<dbReference type="InterPro" id="IPR052711">
    <property type="entry name" value="Zinc_ADH-like"/>
</dbReference>
<dbReference type="Pfam" id="PF08240">
    <property type="entry name" value="ADH_N"/>
    <property type="match status" value="1"/>
</dbReference>
<evidence type="ECO:0000259" key="1">
    <source>
        <dbReference type="SMART" id="SM00829"/>
    </source>
</evidence>
<dbReference type="Gene3D" id="3.40.50.720">
    <property type="entry name" value="NAD(P)-binding Rossmann-like Domain"/>
    <property type="match status" value="1"/>
</dbReference>
<dbReference type="Proteomes" id="UP000054383">
    <property type="component" value="Unassembled WGS sequence"/>
</dbReference>
<dbReference type="CDD" id="cd08276">
    <property type="entry name" value="MDR7"/>
    <property type="match status" value="1"/>
</dbReference>
<dbReference type="STRING" id="28573.A0A0U1LZC4"/>
<reference evidence="2 3" key="1">
    <citation type="submission" date="2015-04" db="EMBL/GenBank/DDBJ databases">
        <authorList>
            <person name="Syromyatnikov M.Y."/>
            <person name="Popov V.N."/>
        </authorList>
    </citation>
    <scope>NUCLEOTIDE SEQUENCE [LARGE SCALE GENOMIC DNA]</scope>
    <source>
        <strain evidence="2">WF-38-12</strain>
    </source>
</reference>
<organism evidence="2 3">
    <name type="scientific">Talaromyces islandicus</name>
    <name type="common">Penicillium islandicum</name>
    <dbReference type="NCBI Taxonomy" id="28573"/>
    <lineage>
        <taxon>Eukaryota</taxon>
        <taxon>Fungi</taxon>
        <taxon>Dikarya</taxon>
        <taxon>Ascomycota</taxon>
        <taxon>Pezizomycotina</taxon>
        <taxon>Eurotiomycetes</taxon>
        <taxon>Eurotiomycetidae</taxon>
        <taxon>Eurotiales</taxon>
        <taxon>Trichocomaceae</taxon>
        <taxon>Talaromyces</taxon>
        <taxon>Talaromyces sect. Islandici</taxon>
    </lineage>
</organism>
<dbReference type="EMBL" id="CVMT01000004">
    <property type="protein sequence ID" value="CRG88452.1"/>
    <property type="molecule type" value="Genomic_DNA"/>
</dbReference>
<protein>
    <recommendedName>
        <fullName evidence="1">Enoyl reductase (ER) domain-containing protein</fullName>
    </recommendedName>
</protein>
<feature type="domain" description="Enoyl reductase (ER)" evidence="1">
    <location>
        <begin position="12"/>
        <end position="351"/>
    </location>
</feature>
<dbReference type="Gene3D" id="3.90.180.10">
    <property type="entry name" value="Medium-chain alcohol dehydrogenases, catalytic domain"/>
    <property type="match status" value="1"/>
</dbReference>
<dbReference type="Pfam" id="PF00107">
    <property type="entry name" value="ADH_zinc_N"/>
    <property type="match status" value="1"/>
</dbReference>
<proteinExistence type="predicted"/>
<sequence length="355" mass="37569">MARQWVLARQEGFETSLEYQQNVSVPSGSELGPKEVLVRLHAASLNYRELMIAQPGSVNGPITPPVIPGCDGAGVVEAVGSAVQDFHPGDRVVTHVGPQFVAANGDDALPSIADAFVMLGQGDNGTLRSKGVFSEKALVHAPKSLSWLPAATLTCTWASAWNALFGVQGKEPGPGKWVLVQGTGGVSIAAMQLAVAAGATVVATTSTQDRAIRLKAYGAAHTISYVEQPRDWGHAARTLTPNGRGFDIVVDVGGNQTLPQSLAAVRVDGVVVLAGGVGQASDPAPLFLAFMHTCIVRGILASSRSQFQELVRFIDKKKIVPAVDDVVFELAQTKDAYRRLQAKEHFAKVVIRIDH</sequence>
<dbReference type="AlphaFoldDB" id="A0A0U1LZC4"/>
<accession>A0A0U1LZC4</accession>
<keyword evidence="3" id="KW-1185">Reference proteome</keyword>
<name>A0A0U1LZC4_TALIS</name>
<dbReference type="SUPFAM" id="SSF51735">
    <property type="entry name" value="NAD(P)-binding Rossmann-fold domains"/>
    <property type="match status" value="1"/>
</dbReference>
<dbReference type="OrthoDB" id="9930022at2759"/>
<dbReference type="SUPFAM" id="SSF50129">
    <property type="entry name" value="GroES-like"/>
    <property type="match status" value="1"/>
</dbReference>